<dbReference type="EMBL" id="QAPF01000107">
    <property type="protein sequence ID" value="TEA16498.1"/>
    <property type="molecule type" value="Genomic_DNA"/>
</dbReference>
<evidence type="ECO:0000313" key="2">
    <source>
        <dbReference type="Proteomes" id="UP000295604"/>
    </source>
</evidence>
<dbReference type="AlphaFoldDB" id="A0A4R8TF05"/>
<protein>
    <submittedName>
        <fullName evidence="1">Uncharacterized protein</fullName>
    </submittedName>
</protein>
<proteinExistence type="predicted"/>
<dbReference type="Proteomes" id="UP000295604">
    <property type="component" value="Unassembled WGS sequence"/>
</dbReference>
<gene>
    <name evidence="1" type="ORF">C8034_v001276</name>
</gene>
<evidence type="ECO:0000313" key="1">
    <source>
        <dbReference type="EMBL" id="TEA16498.1"/>
    </source>
</evidence>
<accession>A0A4R8TF05</accession>
<comment type="caution">
    <text evidence="1">The sequence shown here is derived from an EMBL/GenBank/DDBJ whole genome shotgun (WGS) entry which is preliminary data.</text>
</comment>
<sequence>MLFEAERYVFLYGLYARGVGYYVQQLVDSLPSPRNTRVPARHLFVRGFGSTGITPAPAGAASDDLYGVHDMATALVGRRRPILLSYVSVLQQLFAHVRANQKRPSSPTSWDPSWLWDGGGLSVLTPSVSSSAGHTRSVRWLCWAQVGGFELLLGLWVGTMIRLGDGQAR</sequence>
<organism evidence="1 2">
    <name type="scientific">Colletotrichum sidae</name>
    <dbReference type="NCBI Taxonomy" id="1347389"/>
    <lineage>
        <taxon>Eukaryota</taxon>
        <taxon>Fungi</taxon>
        <taxon>Dikarya</taxon>
        <taxon>Ascomycota</taxon>
        <taxon>Pezizomycotina</taxon>
        <taxon>Sordariomycetes</taxon>
        <taxon>Hypocreomycetidae</taxon>
        <taxon>Glomerellales</taxon>
        <taxon>Glomerellaceae</taxon>
        <taxon>Colletotrichum</taxon>
        <taxon>Colletotrichum orbiculare species complex</taxon>
    </lineage>
</organism>
<reference evidence="1 2" key="1">
    <citation type="submission" date="2018-11" db="EMBL/GenBank/DDBJ databases">
        <title>Genome sequence and assembly of Colletotrichum sidae.</title>
        <authorList>
            <person name="Gan P."/>
            <person name="Shirasu K."/>
        </authorList>
    </citation>
    <scope>NUCLEOTIDE SEQUENCE [LARGE SCALE GENOMIC DNA]</scope>
    <source>
        <strain evidence="1 2">CBS 518.97</strain>
    </source>
</reference>
<name>A0A4R8TF05_9PEZI</name>
<keyword evidence="2" id="KW-1185">Reference proteome</keyword>